<dbReference type="Proteomes" id="UP001431783">
    <property type="component" value="Unassembled WGS sequence"/>
</dbReference>
<feature type="non-terminal residue" evidence="1">
    <location>
        <position position="1"/>
    </location>
</feature>
<proteinExistence type="predicted"/>
<protein>
    <submittedName>
        <fullName evidence="1">Uncharacterized protein</fullName>
    </submittedName>
</protein>
<sequence>DLSKLAEGMLDNAGLVVLFLEIITDLWLFLRDLHMDSCCSLSSSDFLNVLPNFIDSDQTRLFLMMMMQFCDQWNVLEAREY</sequence>
<reference evidence="1 2" key="1">
    <citation type="submission" date="2023-03" db="EMBL/GenBank/DDBJ databases">
        <title>Genome insight into feeding habits of ladybird beetles.</title>
        <authorList>
            <person name="Li H.-S."/>
            <person name="Huang Y.-H."/>
            <person name="Pang H."/>
        </authorList>
    </citation>
    <scope>NUCLEOTIDE SEQUENCE [LARGE SCALE GENOMIC DNA]</scope>
    <source>
        <strain evidence="1">SYSU_2023b</strain>
        <tissue evidence="1">Whole body</tissue>
    </source>
</reference>
<gene>
    <name evidence="1" type="ORF">WA026_006209</name>
</gene>
<organism evidence="1 2">
    <name type="scientific">Henosepilachna vigintioctopunctata</name>
    <dbReference type="NCBI Taxonomy" id="420089"/>
    <lineage>
        <taxon>Eukaryota</taxon>
        <taxon>Metazoa</taxon>
        <taxon>Ecdysozoa</taxon>
        <taxon>Arthropoda</taxon>
        <taxon>Hexapoda</taxon>
        <taxon>Insecta</taxon>
        <taxon>Pterygota</taxon>
        <taxon>Neoptera</taxon>
        <taxon>Endopterygota</taxon>
        <taxon>Coleoptera</taxon>
        <taxon>Polyphaga</taxon>
        <taxon>Cucujiformia</taxon>
        <taxon>Coccinelloidea</taxon>
        <taxon>Coccinellidae</taxon>
        <taxon>Epilachninae</taxon>
        <taxon>Epilachnini</taxon>
        <taxon>Henosepilachna</taxon>
    </lineage>
</organism>
<dbReference type="EMBL" id="JARQZJ010000002">
    <property type="protein sequence ID" value="KAK9870118.1"/>
    <property type="molecule type" value="Genomic_DNA"/>
</dbReference>
<dbReference type="AlphaFoldDB" id="A0AAW1TN81"/>
<keyword evidence="2" id="KW-1185">Reference proteome</keyword>
<evidence type="ECO:0000313" key="2">
    <source>
        <dbReference type="Proteomes" id="UP001431783"/>
    </source>
</evidence>
<evidence type="ECO:0000313" key="1">
    <source>
        <dbReference type="EMBL" id="KAK9870118.1"/>
    </source>
</evidence>
<comment type="caution">
    <text evidence="1">The sequence shown here is derived from an EMBL/GenBank/DDBJ whole genome shotgun (WGS) entry which is preliminary data.</text>
</comment>
<name>A0AAW1TN81_9CUCU</name>
<accession>A0AAW1TN81</accession>